<name>A0A087UD05_STEMI</name>
<reference evidence="2 3" key="1">
    <citation type="submission" date="2013-11" db="EMBL/GenBank/DDBJ databases">
        <title>Genome sequencing of Stegodyphus mimosarum.</title>
        <authorList>
            <person name="Bechsgaard J."/>
        </authorList>
    </citation>
    <scope>NUCLEOTIDE SEQUENCE [LARGE SCALE GENOMIC DNA]</scope>
</reference>
<dbReference type="AlphaFoldDB" id="A0A087UD05"/>
<sequence>MNNRLIFLFMVVMVLAVFIAVSQADLCKVVCETECDESGEFCKKTCTLQCADPVSKIVYEAPYEE</sequence>
<evidence type="ECO:0000313" key="3">
    <source>
        <dbReference type="Proteomes" id="UP000054359"/>
    </source>
</evidence>
<dbReference type="Proteomes" id="UP000054359">
    <property type="component" value="Unassembled WGS sequence"/>
</dbReference>
<evidence type="ECO:0000256" key="1">
    <source>
        <dbReference type="SAM" id="SignalP"/>
    </source>
</evidence>
<proteinExistence type="predicted"/>
<dbReference type="EMBL" id="KK119274">
    <property type="protein sequence ID" value="KFM75244.1"/>
    <property type="molecule type" value="Genomic_DNA"/>
</dbReference>
<evidence type="ECO:0000313" key="2">
    <source>
        <dbReference type="EMBL" id="KFM75244.1"/>
    </source>
</evidence>
<feature type="non-terminal residue" evidence="2">
    <location>
        <position position="65"/>
    </location>
</feature>
<feature type="signal peptide" evidence="1">
    <location>
        <begin position="1"/>
        <end position="24"/>
    </location>
</feature>
<protein>
    <recommendedName>
        <fullName evidence="4">WAP domain-containing protein</fullName>
    </recommendedName>
</protein>
<keyword evidence="3" id="KW-1185">Reference proteome</keyword>
<gene>
    <name evidence="2" type="ORF">X975_04986</name>
</gene>
<evidence type="ECO:0008006" key="4">
    <source>
        <dbReference type="Google" id="ProtNLM"/>
    </source>
</evidence>
<feature type="chain" id="PRO_5001830503" description="WAP domain-containing protein" evidence="1">
    <location>
        <begin position="25"/>
        <end position="65"/>
    </location>
</feature>
<keyword evidence="1" id="KW-0732">Signal</keyword>
<organism evidence="2 3">
    <name type="scientific">Stegodyphus mimosarum</name>
    <name type="common">African social velvet spider</name>
    <dbReference type="NCBI Taxonomy" id="407821"/>
    <lineage>
        <taxon>Eukaryota</taxon>
        <taxon>Metazoa</taxon>
        <taxon>Ecdysozoa</taxon>
        <taxon>Arthropoda</taxon>
        <taxon>Chelicerata</taxon>
        <taxon>Arachnida</taxon>
        <taxon>Araneae</taxon>
        <taxon>Araneomorphae</taxon>
        <taxon>Entelegynae</taxon>
        <taxon>Eresoidea</taxon>
        <taxon>Eresidae</taxon>
        <taxon>Stegodyphus</taxon>
    </lineage>
</organism>
<accession>A0A087UD05</accession>